<organism evidence="1">
    <name type="scientific">uncultured Caudovirales phage</name>
    <dbReference type="NCBI Taxonomy" id="2100421"/>
    <lineage>
        <taxon>Viruses</taxon>
        <taxon>Duplodnaviria</taxon>
        <taxon>Heunggongvirae</taxon>
        <taxon>Uroviricota</taxon>
        <taxon>Caudoviricetes</taxon>
        <taxon>Peduoviridae</taxon>
        <taxon>Maltschvirus</taxon>
        <taxon>Maltschvirus maltsch</taxon>
    </lineage>
</organism>
<protein>
    <submittedName>
        <fullName evidence="1">Uncharacterized protein</fullName>
    </submittedName>
</protein>
<gene>
    <name evidence="1" type="ORF">UFOVP715_47</name>
</gene>
<sequence length="149" mass="16611">MFKERMTRAQESKDLGEVPSNEIGDVDLVRAMGMAGASNPLGTEVWRWLYNRDKQSMMRVAEALVGQGYAVVVVHRVLVHMDSDVCPACFGRGYKVVPNTPMLSDELCVDCKGVGRKDIQGEAEQALVDVIKRLEREIGTALMQKLRNE</sequence>
<accession>A0A6J5NR76</accession>
<dbReference type="InterPro" id="IPR036410">
    <property type="entry name" value="HSP_DnaJ_Cys-rich_dom_sf"/>
</dbReference>
<reference evidence="1" key="1">
    <citation type="submission" date="2020-04" db="EMBL/GenBank/DDBJ databases">
        <authorList>
            <person name="Chiriac C."/>
            <person name="Salcher M."/>
            <person name="Ghai R."/>
            <person name="Kavagutti S V."/>
        </authorList>
    </citation>
    <scope>NUCLEOTIDE SEQUENCE</scope>
</reference>
<evidence type="ECO:0000313" key="1">
    <source>
        <dbReference type="EMBL" id="CAB4159618.1"/>
    </source>
</evidence>
<name>A0A6J5NR76_9CAUD</name>
<dbReference type="SUPFAM" id="SSF57938">
    <property type="entry name" value="DnaJ/Hsp40 cysteine-rich domain"/>
    <property type="match status" value="1"/>
</dbReference>
<dbReference type="EMBL" id="LR796687">
    <property type="protein sequence ID" value="CAB4159618.1"/>
    <property type="molecule type" value="Genomic_DNA"/>
</dbReference>
<proteinExistence type="predicted"/>